<evidence type="ECO:0000313" key="4">
    <source>
        <dbReference type="Proteomes" id="UP001642483"/>
    </source>
</evidence>
<accession>A0ABP0FA82</accession>
<organism evidence="3 4">
    <name type="scientific">Clavelina lepadiformis</name>
    <name type="common">Light-bulb sea squirt</name>
    <name type="synonym">Ascidia lepadiformis</name>
    <dbReference type="NCBI Taxonomy" id="159417"/>
    <lineage>
        <taxon>Eukaryota</taxon>
        <taxon>Metazoa</taxon>
        <taxon>Chordata</taxon>
        <taxon>Tunicata</taxon>
        <taxon>Ascidiacea</taxon>
        <taxon>Aplousobranchia</taxon>
        <taxon>Clavelinidae</taxon>
        <taxon>Clavelina</taxon>
    </lineage>
</organism>
<dbReference type="Gene3D" id="3.40.50.300">
    <property type="entry name" value="P-loop containing nucleotide triphosphate hydrolases"/>
    <property type="match status" value="1"/>
</dbReference>
<evidence type="ECO:0000256" key="1">
    <source>
        <dbReference type="ARBA" id="ARBA00022741"/>
    </source>
</evidence>
<dbReference type="SMART" id="SM00175">
    <property type="entry name" value="RAB"/>
    <property type="match status" value="1"/>
</dbReference>
<proteinExistence type="predicted"/>
<keyword evidence="4" id="KW-1185">Reference proteome</keyword>
<dbReference type="PROSITE" id="PS51421">
    <property type="entry name" value="RAS"/>
    <property type="match status" value="1"/>
</dbReference>
<dbReference type="PROSITE" id="PS51420">
    <property type="entry name" value="RHO"/>
    <property type="match status" value="1"/>
</dbReference>
<dbReference type="InterPro" id="IPR003578">
    <property type="entry name" value="Small_GTPase_Rho"/>
</dbReference>
<gene>
    <name evidence="3" type="ORF">CVLEPA_LOCUS4813</name>
</gene>
<dbReference type="PRINTS" id="PR00449">
    <property type="entry name" value="RASTRNSFRMNG"/>
</dbReference>
<dbReference type="Proteomes" id="UP001642483">
    <property type="component" value="Unassembled WGS sequence"/>
</dbReference>
<dbReference type="SMART" id="SM00176">
    <property type="entry name" value="RAN"/>
    <property type="match status" value="1"/>
</dbReference>
<reference evidence="3 4" key="1">
    <citation type="submission" date="2024-02" db="EMBL/GenBank/DDBJ databases">
        <authorList>
            <person name="Daric V."/>
            <person name="Darras S."/>
        </authorList>
    </citation>
    <scope>NUCLEOTIDE SEQUENCE [LARGE SCALE GENOMIC DNA]</scope>
</reference>
<dbReference type="SUPFAM" id="SSF52540">
    <property type="entry name" value="P-loop containing nucleoside triphosphate hydrolases"/>
    <property type="match status" value="1"/>
</dbReference>
<evidence type="ECO:0000313" key="3">
    <source>
        <dbReference type="EMBL" id="CAK8675212.1"/>
    </source>
</evidence>
<comment type="caution">
    <text evidence="3">The sequence shown here is derived from an EMBL/GenBank/DDBJ whole genome shotgun (WGS) entry which is preliminary data.</text>
</comment>
<protein>
    <submittedName>
        <fullName evidence="3">Uncharacterized protein</fullName>
    </submittedName>
</protein>
<keyword evidence="1" id="KW-0547">Nucleotide-binding</keyword>
<sequence>MQTIKCVVTGDGAIGKTCLLISYTTKAFPQEYIPTVFDNYAANVIVDGRSVNLNLWDTAGHETYDRLRPLTYPQTDVFLVCFSIVSPVSYENACLKWYEEVSHHCPNTPVILVGTKLDLRDHQETVAELRNKRLAPSTYEEGLKMAEKIHAVKYLECSALTQNGVKTVFEEAVRAVLYFEKPRKPPKPCSLV</sequence>
<name>A0ABP0FA82_CLALP</name>
<dbReference type="PROSITE" id="PS51419">
    <property type="entry name" value="RAB"/>
    <property type="match status" value="1"/>
</dbReference>
<dbReference type="InterPro" id="IPR001806">
    <property type="entry name" value="Small_GTPase"/>
</dbReference>
<dbReference type="Pfam" id="PF00071">
    <property type="entry name" value="Ras"/>
    <property type="match status" value="1"/>
</dbReference>
<dbReference type="PANTHER" id="PTHR24072">
    <property type="entry name" value="RHO FAMILY GTPASE"/>
    <property type="match status" value="1"/>
</dbReference>
<dbReference type="NCBIfam" id="TIGR00231">
    <property type="entry name" value="small_GTP"/>
    <property type="match status" value="1"/>
</dbReference>
<dbReference type="SMART" id="SM00173">
    <property type="entry name" value="RAS"/>
    <property type="match status" value="1"/>
</dbReference>
<evidence type="ECO:0000256" key="2">
    <source>
        <dbReference type="ARBA" id="ARBA00023134"/>
    </source>
</evidence>
<dbReference type="SMART" id="SM00174">
    <property type="entry name" value="RHO"/>
    <property type="match status" value="1"/>
</dbReference>
<keyword evidence="2" id="KW-0342">GTP-binding</keyword>
<dbReference type="InterPro" id="IPR005225">
    <property type="entry name" value="Small_GTP-bd"/>
</dbReference>
<dbReference type="InterPro" id="IPR027417">
    <property type="entry name" value="P-loop_NTPase"/>
</dbReference>
<dbReference type="EMBL" id="CAWYQH010000013">
    <property type="protein sequence ID" value="CAK8675212.1"/>
    <property type="molecule type" value="Genomic_DNA"/>
</dbReference>